<keyword evidence="4" id="KW-1185">Reference proteome</keyword>
<sequence>MKNSLRETGNRIYVNNLPFQFSQEEFEEAFKCFGPVKTCTVIVQDNGHGETINRGIGFLTFETKDAYTKCLNSTEPVIVKGRTLIINPAKPEGDWEERPQNNSQIKFGRNIKSRSFDQNNDYQENDTLYVANIPISVNDCKLRSAFMKFKPYELRVIENEETQTSFAFIRILDEQCRYDAIDQMDGFYLEGRNISVRMADALFSDV</sequence>
<dbReference type="InterPro" id="IPR012677">
    <property type="entry name" value="Nucleotide-bd_a/b_plait_sf"/>
</dbReference>
<dbReference type="SMART" id="SM00360">
    <property type="entry name" value="RRM"/>
    <property type="match status" value="2"/>
</dbReference>
<feature type="domain" description="RRM" evidence="2">
    <location>
        <begin position="126"/>
        <end position="201"/>
    </location>
</feature>
<dbReference type="SUPFAM" id="SSF54928">
    <property type="entry name" value="RNA-binding domain, RBD"/>
    <property type="match status" value="2"/>
</dbReference>
<evidence type="ECO:0000256" key="1">
    <source>
        <dbReference type="PROSITE-ProRule" id="PRU00176"/>
    </source>
</evidence>
<protein>
    <recommendedName>
        <fullName evidence="2">RRM domain-containing protein</fullName>
    </recommendedName>
</protein>
<evidence type="ECO:0000259" key="2">
    <source>
        <dbReference type="PROSITE" id="PS50102"/>
    </source>
</evidence>
<feature type="domain" description="RRM" evidence="2">
    <location>
        <begin position="10"/>
        <end position="91"/>
    </location>
</feature>
<accession>A0ABR2JKN2</accession>
<evidence type="ECO:0000313" key="4">
    <source>
        <dbReference type="Proteomes" id="UP001470230"/>
    </source>
</evidence>
<keyword evidence="1" id="KW-0694">RNA-binding</keyword>
<dbReference type="PANTHER" id="PTHR15241:SF304">
    <property type="entry name" value="RRM DOMAIN-CONTAINING PROTEIN"/>
    <property type="match status" value="1"/>
</dbReference>
<dbReference type="Proteomes" id="UP001470230">
    <property type="component" value="Unassembled WGS sequence"/>
</dbReference>
<dbReference type="PROSITE" id="PS50102">
    <property type="entry name" value="RRM"/>
    <property type="match status" value="2"/>
</dbReference>
<reference evidence="3 4" key="1">
    <citation type="submission" date="2024-04" db="EMBL/GenBank/DDBJ databases">
        <title>Tritrichomonas musculus Genome.</title>
        <authorList>
            <person name="Alves-Ferreira E."/>
            <person name="Grigg M."/>
            <person name="Lorenzi H."/>
            <person name="Galac M."/>
        </authorList>
    </citation>
    <scope>NUCLEOTIDE SEQUENCE [LARGE SCALE GENOMIC DNA]</scope>
    <source>
        <strain evidence="3 4">EAF2021</strain>
    </source>
</reference>
<dbReference type="EMBL" id="JAPFFF010000011">
    <property type="protein sequence ID" value="KAK8878222.1"/>
    <property type="molecule type" value="Genomic_DNA"/>
</dbReference>
<comment type="caution">
    <text evidence="3">The sequence shown here is derived from an EMBL/GenBank/DDBJ whole genome shotgun (WGS) entry which is preliminary data.</text>
</comment>
<dbReference type="Gene3D" id="3.30.70.330">
    <property type="match status" value="2"/>
</dbReference>
<dbReference type="Pfam" id="PF00076">
    <property type="entry name" value="RRM_1"/>
    <property type="match status" value="2"/>
</dbReference>
<organism evidence="3 4">
    <name type="scientific">Tritrichomonas musculus</name>
    <dbReference type="NCBI Taxonomy" id="1915356"/>
    <lineage>
        <taxon>Eukaryota</taxon>
        <taxon>Metamonada</taxon>
        <taxon>Parabasalia</taxon>
        <taxon>Tritrichomonadida</taxon>
        <taxon>Tritrichomonadidae</taxon>
        <taxon>Tritrichomonas</taxon>
    </lineage>
</organism>
<name>A0ABR2JKN2_9EUKA</name>
<dbReference type="InterPro" id="IPR000504">
    <property type="entry name" value="RRM_dom"/>
</dbReference>
<gene>
    <name evidence="3" type="ORF">M9Y10_004987</name>
</gene>
<proteinExistence type="predicted"/>
<dbReference type="InterPro" id="IPR035979">
    <property type="entry name" value="RBD_domain_sf"/>
</dbReference>
<dbReference type="PANTHER" id="PTHR15241">
    <property type="entry name" value="TRANSFORMER-2-RELATED"/>
    <property type="match status" value="1"/>
</dbReference>
<evidence type="ECO:0000313" key="3">
    <source>
        <dbReference type="EMBL" id="KAK8878222.1"/>
    </source>
</evidence>